<sequence>MALSIQTLHSLFVDELSALPWERETHIIEDKNVATSFDFLVYYVAGTSKTRSHLMAVSGACITMNHHTAVPGVNKTTRKFQSVADPEKNDRRGTMLDGIQTIAVFFQELTGGHVSRYFYLESTTGSSCQMNLKPSHDTSRHPPSQEQSYDIFRFQKNNALFHGSSRCKQNTEPI</sequence>
<gene>
    <name evidence="1" type="ORF">TTEB3V08_LOCUS5809</name>
</gene>
<reference evidence="1" key="1">
    <citation type="submission" date="2020-11" db="EMBL/GenBank/DDBJ databases">
        <authorList>
            <person name="Tran Van P."/>
        </authorList>
    </citation>
    <scope>NUCLEOTIDE SEQUENCE</scope>
</reference>
<accession>A0A7R9IG82</accession>
<organism evidence="1">
    <name type="scientific">Timema tahoe</name>
    <dbReference type="NCBI Taxonomy" id="61484"/>
    <lineage>
        <taxon>Eukaryota</taxon>
        <taxon>Metazoa</taxon>
        <taxon>Ecdysozoa</taxon>
        <taxon>Arthropoda</taxon>
        <taxon>Hexapoda</taxon>
        <taxon>Insecta</taxon>
        <taxon>Pterygota</taxon>
        <taxon>Neoptera</taxon>
        <taxon>Polyneoptera</taxon>
        <taxon>Phasmatodea</taxon>
        <taxon>Timematodea</taxon>
        <taxon>Timematoidea</taxon>
        <taxon>Timematidae</taxon>
        <taxon>Timema</taxon>
    </lineage>
</organism>
<dbReference type="EMBL" id="OE001923">
    <property type="protein sequence ID" value="CAD7457819.1"/>
    <property type="molecule type" value="Genomic_DNA"/>
</dbReference>
<proteinExistence type="predicted"/>
<dbReference type="AlphaFoldDB" id="A0A7R9IG82"/>
<protein>
    <submittedName>
        <fullName evidence="1">Uncharacterized protein</fullName>
    </submittedName>
</protein>
<name>A0A7R9IG82_9NEOP</name>
<evidence type="ECO:0000313" key="1">
    <source>
        <dbReference type="EMBL" id="CAD7457819.1"/>
    </source>
</evidence>